<gene>
    <name evidence="1" type="ORF">UFOPK2996_00138</name>
</gene>
<name>A0A6J6WQ10_9ZZZZ</name>
<protein>
    <submittedName>
        <fullName evidence="1">Unannotated protein</fullName>
    </submittedName>
</protein>
<sequence length="91" mass="9837">MPRSTKHIIEQADELARRFQDHAPGSSNVKTADSLREVRLAFLRRAEAEQELFAAVDGARADGQSWAAVGAMLGTSGEAARQRYGAPAVKN</sequence>
<reference evidence="1" key="1">
    <citation type="submission" date="2020-05" db="EMBL/GenBank/DDBJ databases">
        <authorList>
            <person name="Chiriac C."/>
            <person name="Salcher M."/>
            <person name="Ghai R."/>
            <person name="Kavagutti S V."/>
        </authorList>
    </citation>
    <scope>NUCLEOTIDE SEQUENCE</scope>
</reference>
<evidence type="ECO:0000313" key="1">
    <source>
        <dbReference type="EMBL" id="CAB4786880.1"/>
    </source>
</evidence>
<organism evidence="1">
    <name type="scientific">freshwater metagenome</name>
    <dbReference type="NCBI Taxonomy" id="449393"/>
    <lineage>
        <taxon>unclassified sequences</taxon>
        <taxon>metagenomes</taxon>
        <taxon>ecological metagenomes</taxon>
    </lineage>
</organism>
<dbReference type="EMBL" id="CAFAAH010000006">
    <property type="protein sequence ID" value="CAB4786880.1"/>
    <property type="molecule type" value="Genomic_DNA"/>
</dbReference>
<proteinExistence type="predicted"/>
<accession>A0A6J6WQ10</accession>
<dbReference type="AlphaFoldDB" id="A0A6J6WQ10"/>